<dbReference type="GO" id="GO:0016020">
    <property type="term" value="C:membrane"/>
    <property type="evidence" value="ECO:0007669"/>
    <property type="project" value="UniProtKB-SubCell"/>
</dbReference>
<dbReference type="InterPro" id="IPR051080">
    <property type="entry name" value="Nematode_rcpt-like_serp_alpha"/>
</dbReference>
<name>A0A4V6I7S6_STECR</name>
<accession>A0A4V6I7S6</accession>
<feature type="transmembrane region" description="Helical" evidence="6">
    <location>
        <begin position="182"/>
        <end position="208"/>
    </location>
</feature>
<evidence type="ECO:0000313" key="7">
    <source>
        <dbReference type="EMBL" id="TMS35293.1"/>
    </source>
</evidence>
<feature type="transmembrane region" description="Helical" evidence="6">
    <location>
        <begin position="20"/>
        <end position="45"/>
    </location>
</feature>
<evidence type="ECO:0000256" key="6">
    <source>
        <dbReference type="SAM" id="Phobius"/>
    </source>
</evidence>
<dbReference type="EMBL" id="AZBU02000001">
    <property type="protein sequence ID" value="TMS35293.1"/>
    <property type="molecule type" value="Genomic_DNA"/>
</dbReference>
<evidence type="ECO:0000256" key="2">
    <source>
        <dbReference type="ARBA" id="ARBA00022692"/>
    </source>
</evidence>
<feature type="transmembrane region" description="Helical" evidence="6">
    <location>
        <begin position="140"/>
        <end position="162"/>
    </location>
</feature>
<dbReference type="GO" id="GO:0004984">
    <property type="term" value="F:olfactory receptor activity"/>
    <property type="evidence" value="ECO:0007669"/>
    <property type="project" value="TreeGrafter"/>
</dbReference>
<dbReference type="AlphaFoldDB" id="A0A4V6I7S6"/>
<keyword evidence="2 6" id="KW-0812">Transmembrane</keyword>
<evidence type="ECO:0000313" key="8">
    <source>
        <dbReference type="Proteomes" id="UP000298663"/>
    </source>
</evidence>
<dbReference type="OrthoDB" id="5877639at2759"/>
<reference evidence="7 8" key="2">
    <citation type="journal article" date="2019" name="G3 (Bethesda)">
        <title>Hybrid Assembly of the Genome of the Entomopathogenic Nematode Steinernema carpocapsae Identifies the X-Chromosome.</title>
        <authorList>
            <person name="Serra L."/>
            <person name="Macchietto M."/>
            <person name="Macias-Munoz A."/>
            <person name="McGill C.J."/>
            <person name="Rodriguez I.M."/>
            <person name="Rodriguez B."/>
            <person name="Murad R."/>
            <person name="Mortazavi A."/>
        </authorList>
    </citation>
    <scope>NUCLEOTIDE SEQUENCE [LARGE SCALE GENOMIC DNA]</scope>
    <source>
        <strain evidence="7 8">ALL</strain>
    </source>
</reference>
<proteinExistence type="inferred from homology"/>
<evidence type="ECO:0000256" key="5">
    <source>
        <dbReference type="ARBA" id="ARBA00037994"/>
    </source>
</evidence>
<protein>
    <recommendedName>
        <fullName evidence="9">G-protein coupled receptors family 1 profile domain-containing protein</fullName>
    </recommendedName>
</protein>
<dbReference type="PANTHER" id="PTHR31357">
    <property type="entry name" value="SERPENTINE RECEPTOR CLASS ALPHA-10"/>
    <property type="match status" value="1"/>
</dbReference>
<evidence type="ECO:0000256" key="4">
    <source>
        <dbReference type="ARBA" id="ARBA00023136"/>
    </source>
</evidence>
<organism evidence="7 8">
    <name type="scientific">Steinernema carpocapsae</name>
    <name type="common">Entomopathogenic nematode</name>
    <dbReference type="NCBI Taxonomy" id="34508"/>
    <lineage>
        <taxon>Eukaryota</taxon>
        <taxon>Metazoa</taxon>
        <taxon>Ecdysozoa</taxon>
        <taxon>Nematoda</taxon>
        <taxon>Chromadorea</taxon>
        <taxon>Rhabditida</taxon>
        <taxon>Tylenchina</taxon>
        <taxon>Panagrolaimomorpha</taxon>
        <taxon>Strongyloidoidea</taxon>
        <taxon>Steinernematidae</taxon>
        <taxon>Steinernema</taxon>
    </lineage>
</organism>
<comment type="caution">
    <text evidence="7">The sequence shown here is derived from an EMBL/GenBank/DDBJ whole genome shotgun (WGS) entry which is preliminary data.</text>
</comment>
<dbReference type="InterPro" id="IPR019408">
    <property type="entry name" value="7TM_GPCR_serpentine_rcpt_Srab"/>
</dbReference>
<comment type="subcellular location">
    <subcellularLocation>
        <location evidence="1">Membrane</location>
        <topology evidence="1">Multi-pass membrane protein</topology>
    </subcellularLocation>
</comment>
<evidence type="ECO:0000256" key="3">
    <source>
        <dbReference type="ARBA" id="ARBA00022989"/>
    </source>
</evidence>
<comment type="similarity">
    <text evidence="5">Belongs to the nematode receptor-like protein sra family.</text>
</comment>
<keyword evidence="8" id="KW-1185">Reference proteome</keyword>
<dbReference type="Proteomes" id="UP000298663">
    <property type="component" value="Chromosome X"/>
</dbReference>
<dbReference type="EMBL" id="CM016762">
    <property type="protein sequence ID" value="TMS35293.1"/>
    <property type="molecule type" value="Genomic_DNA"/>
</dbReference>
<dbReference type="SUPFAM" id="SSF81321">
    <property type="entry name" value="Family A G protein-coupled receptor-like"/>
    <property type="match status" value="1"/>
</dbReference>
<keyword evidence="4 6" id="KW-0472">Membrane</keyword>
<sequence>MNSTLSAKNAEEIYHHTAIFVVHCFVAVLNLMGIFTTAQVTGLFIRYKVFHVNLRILFTNLAAQLILRALCTTFRSSKFIYNSLTVKNFSTVVETERECATKAALFASFHETSIFSFVALSIERVWATVKYEKYERQSGWYFRVFLVIASWIRVYYTVYYIATYDFGLEENVPYCISINSKGIGWDFLCYCFLPLTLISGVMFTFVYLRSKTTNRYIPRSLEILFLFQETHPPQPHSQLSVPTHGEHPDLASRCSLRHHLRHPCSHQRQLLRGSPKIQRPLLPAQPHLSESLFTVHRSEL</sequence>
<dbReference type="Pfam" id="PF10292">
    <property type="entry name" value="7TM_GPCR_Srab"/>
    <property type="match status" value="1"/>
</dbReference>
<gene>
    <name evidence="7" type="ORF">L596_002726</name>
</gene>
<evidence type="ECO:0000256" key="1">
    <source>
        <dbReference type="ARBA" id="ARBA00004141"/>
    </source>
</evidence>
<reference evidence="7 8" key="1">
    <citation type="journal article" date="2015" name="Genome Biol.">
        <title>Comparative genomics of Steinernema reveals deeply conserved gene regulatory networks.</title>
        <authorList>
            <person name="Dillman A.R."/>
            <person name="Macchietto M."/>
            <person name="Porter C.F."/>
            <person name="Rogers A."/>
            <person name="Williams B."/>
            <person name="Antoshechkin I."/>
            <person name="Lee M.M."/>
            <person name="Goodwin Z."/>
            <person name="Lu X."/>
            <person name="Lewis E.E."/>
            <person name="Goodrich-Blair H."/>
            <person name="Stock S.P."/>
            <person name="Adams B.J."/>
            <person name="Sternberg P.W."/>
            <person name="Mortazavi A."/>
        </authorList>
    </citation>
    <scope>NUCLEOTIDE SEQUENCE [LARGE SCALE GENOMIC DNA]</scope>
    <source>
        <strain evidence="7 8">ALL</strain>
    </source>
</reference>
<keyword evidence="3 6" id="KW-1133">Transmembrane helix</keyword>
<dbReference type="Gene3D" id="1.20.1070.10">
    <property type="entry name" value="Rhodopsin 7-helix transmembrane proteins"/>
    <property type="match status" value="1"/>
</dbReference>
<evidence type="ECO:0008006" key="9">
    <source>
        <dbReference type="Google" id="ProtNLM"/>
    </source>
</evidence>
<dbReference type="PANTHER" id="PTHR31357:SF5">
    <property type="entry name" value="SERPENTINE RECEPTOR CLASS ALPHA-1-RELATED"/>
    <property type="match status" value="1"/>
</dbReference>